<evidence type="ECO:0000313" key="1">
    <source>
        <dbReference type="EMBL" id="MCG2429517.1"/>
    </source>
</evidence>
<keyword evidence="2" id="KW-1185">Reference proteome</keyword>
<sequence>MQTYIALLRGINVGGHKKIKMADLKLLFEGLGFTNVFTYIQSGNVLFSINEKKDFLNLIYEAIKNQFGFEVPVLVKRISEIESILSNCPFSEEKKIASYFTLLNEVPSKDLTEEVKKLRLPNEEFVITENCVYFFSEKGYHQAKFNNNFIEKKLNVTATTRNYKTLVKLIALAKKQDC</sequence>
<reference evidence="1" key="1">
    <citation type="submission" date="2021-09" db="EMBL/GenBank/DDBJ databases">
        <title>Genome of Aequorivita sp. strain F64183.</title>
        <authorList>
            <person name="Wang Y."/>
        </authorList>
    </citation>
    <scope>NUCLEOTIDE SEQUENCE</scope>
    <source>
        <strain evidence="1">F64183</strain>
    </source>
</reference>
<dbReference type="PIRSF" id="PIRSF008502">
    <property type="entry name" value="UCP008502"/>
    <property type="match status" value="1"/>
</dbReference>
<evidence type="ECO:0000313" key="2">
    <source>
        <dbReference type="Proteomes" id="UP001139462"/>
    </source>
</evidence>
<dbReference type="SUPFAM" id="SSF160379">
    <property type="entry name" value="SP0830-like"/>
    <property type="match status" value="1"/>
</dbReference>
<gene>
    <name evidence="1" type="ORF">K8344_00145</name>
</gene>
<name>A0A9X1R0D3_9FLAO</name>
<comment type="caution">
    <text evidence="1">The sequence shown here is derived from an EMBL/GenBank/DDBJ whole genome shotgun (WGS) entry which is preliminary data.</text>
</comment>
<dbReference type="PANTHER" id="PTHR36439">
    <property type="entry name" value="BLL4334 PROTEIN"/>
    <property type="match status" value="1"/>
</dbReference>
<protein>
    <submittedName>
        <fullName evidence="1">DUF1697 domain-containing protein</fullName>
    </submittedName>
</protein>
<dbReference type="AlphaFoldDB" id="A0A9X1R0D3"/>
<dbReference type="RefSeq" id="WP_237606224.1">
    <property type="nucleotide sequence ID" value="NZ_JAIRBB010000001.1"/>
</dbReference>
<dbReference type="Gene3D" id="3.30.70.1260">
    <property type="entry name" value="bacterial protein sp0830 like"/>
    <property type="match status" value="1"/>
</dbReference>
<dbReference type="InterPro" id="IPR012545">
    <property type="entry name" value="DUF1697"/>
</dbReference>
<dbReference type="Gene3D" id="3.30.70.1280">
    <property type="entry name" value="SP0830-like domains"/>
    <property type="match status" value="1"/>
</dbReference>
<accession>A0A9X1R0D3</accession>
<proteinExistence type="predicted"/>
<dbReference type="PANTHER" id="PTHR36439:SF1">
    <property type="entry name" value="DUF1697 DOMAIN-CONTAINING PROTEIN"/>
    <property type="match status" value="1"/>
</dbReference>
<organism evidence="1 2">
    <name type="scientific">Aequorivita xiaoshiensis</name>
    <dbReference type="NCBI Taxonomy" id="2874476"/>
    <lineage>
        <taxon>Bacteria</taxon>
        <taxon>Pseudomonadati</taxon>
        <taxon>Bacteroidota</taxon>
        <taxon>Flavobacteriia</taxon>
        <taxon>Flavobacteriales</taxon>
        <taxon>Flavobacteriaceae</taxon>
        <taxon>Aequorivita</taxon>
    </lineage>
</organism>
<dbReference type="EMBL" id="JAIRBB010000001">
    <property type="protein sequence ID" value="MCG2429517.1"/>
    <property type="molecule type" value="Genomic_DNA"/>
</dbReference>
<dbReference type="Proteomes" id="UP001139462">
    <property type="component" value="Unassembled WGS sequence"/>
</dbReference>
<dbReference type="Pfam" id="PF08002">
    <property type="entry name" value="DUF1697"/>
    <property type="match status" value="1"/>
</dbReference>